<organism evidence="7 8">
    <name type="scientific">Tetrapyrgos nigripes</name>
    <dbReference type="NCBI Taxonomy" id="182062"/>
    <lineage>
        <taxon>Eukaryota</taxon>
        <taxon>Fungi</taxon>
        <taxon>Dikarya</taxon>
        <taxon>Basidiomycota</taxon>
        <taxon>Agaricomycotina</taxon>
        <taxon>Agaricomycetes</taxon>
        <taxon>Agaricomycetidae</taxon>
        <taxon>Agaricales</taxon>
        <taxon>Marasmiineae</taxon>
        <taxon>Marasmiaceae</taxon>
        <taxon>Tetrapyrgos</taxon>
    </lineage>
</organism>
<dbReference type="PROSITE" id="PS51194">
    <property type="entry name" value="HELICASE_CTER"/>
    <property type="match status" value="1"/>
</dbReference>
<dbReference type="AlphaFoldDB" id="A0A8H5GT19"/>
<dbReference type="Gene3D" id="1.20.120.850">
    <property type="entry name" value="SWI2/SNF2 ATPases, N-terminal domain"/>
    <property type="match status" value="1"/>
</dbReference>
<evidence type="ECO:0000256" key="2">
    <source>
        <dbReference type="ARBA" id="ARBA00022801"/>
    </source>
</evidence>
<evidence type="ECO:0000259" key="6">
    <source>
        <dbReference type="PROSITE" id="PS51194"/>
    </source>
</evidence>
<dbReference type="EMBL" id="JAACJM010000010">
    <property type="protein sequence ID" value="KAF5370698.1"/>
    <property type="molecule type" value="Genomic_DNA"/>
</dbReference>
<dbReference type="PROSITE" id="PS51192">
    <property type="entry name" value="HELICASE_ATP_BIND_1"/>
    <property type="match status" value="1"/>
</dbReference>
<dbReference type="Gene3D" id="3.40.50.10810">
    <property type="entry name" value="Tandem AAA-ATPase domain"/>
    <property type="match status" value="1"/>
</dbReference>
<dbReference type="SMART" id="SM00490">
    <property type="entry name" value="HELICc"/>
    <property type="match status" value="1"/>
</dbReference>
<dbReference type="InterPro" id="IPR027417">
    <property type="entry name" value="P-loop_NTPase"/>
</dbReference>
<feature type="region of interest" description="Disordered" evidence="4">
    <location>
        <begin position="1"/>
        <end position="21"/>
    </location>
</feature>
<reference evidence="7 8" key="1">
    <citation type="journal article" date="2020" name="ISME J.">
        <title>Uncovering the hidden diversity of litter-decomposition mechanisms in mushroom-forming fungi.</title>
        <authorList>
            <person name="Floudas D."/>
            <person name="Bentzer J."/>
            <person name="Ahren D."/>
            <person name="Johansson T."/>
            <person name="Persson P."/>
            <person name="Tunlid A."/>
        </authorList>
    </citation>
    <scope>NUCLEOTIDE SEQUENCE [LARGE SCALE GENOMIC DNA]</scope>
    <source>
        <strain evidence="7 8">CBS 291.85</strain>
    </source>
</reference>
<dbReference type="CDD" id="cd18793">
    <property type="entry name" value="SF2_C_SNF"/>
    <property type="match status" value="1"/>
</dbReference>
<feature type="region of interest" description="Disordered" evidence="4">
    <location>
        <begin position="145"/>
        <end position="187"/>
    </location>
</feature>
<dbReference type="Pfam" id="PF00176">
    <property type="entry name" value="SNF2-rel_dom"/>
    <property type="match status" value="1"/>
</dbReference>
<dbReference type="GO" id="GO:0015616">
    <property type="term" value="F:DNA translocase activity"/>
    <property type="evidence" value="ECO:0007669"/>
    <property type="project" value="TreeGrafter"/>
</dbReference>
<proteinExistence type="predicted"/>
<dbReference type="InterPro" id="IPR038718">
    <property type="entry name" value="SNF2-like_sf"/>
</dbReference>
<evidence type="ECO:0000313" key="8">
    <source>
        <dbReference type="Proteomes" id="UP000559256"/>
    </source>
</evidence>
<dbReference type="PANTHER" id="PTHR45629">
    <property type="entry name" value="SNF2/RAD54 FAMILY MEMBER"/>
    <property type="match status" value="1"/>
</dbReference>
<evidence type="ECO:0000259" key="5">
    <source>
        <dbReference type="PROSITE" id="PS51192"/>
    </source>
</evidence>
<dbReference type="InterPro" id="IPR049730">
    <property type="entry name" value="SNF2/RAD54-like_C"/>
</dbReference>
<dbReference type="FunFam" id="3.40.50.10810:FF:000020">
    <property type="entry name" value="DNA repair and recombination protein RAD54B"/>
    <property type="match status" value="1"/>
</dbReference>
<dbReference type="PANTHER" id="PTHR45629:SF7">
    <property type="entry name" value="DNA EXCISION REPAIR PROTEIN ERCC-6-RELATED"/>
    <property type="match status" value="1"/>
</dbReference>
<dbReference type="CDD" id="cd18004">
    <property type="entry name" value="DEXHc_RAD54"/>
    <property type="match status" value="1"/>
</dbReference>
<comment type="caution">
    <text evidence="7">The sequence shown here is derived from an EMBL/GenBank/DDBJ whole genome shotgun (WGS) entry which is preliminary data.</text>
</comment>
<evidence type="ECO:0000256" key="3">
    <source>
        <dbReference type="ARBA" id="ARBA00022840"/>
    </source>
</evidence>
<keyword evidence="8" id="KW-1185">Reference proteome</keyword>
<dbReference type="InterPro" id="IPR000330">
    <property type="entry name" value="SNF2_N"/>
</dbReference>
<evidence type="ECO:0008006" key="9">
    <source>
        <dbReference type="Google" id="ProtNLM"/>
    </source>
</evidence>
<dbReference type="InterPro" id="IPR001650">
    <property type="entry name" value="Helicase_C-like"/>
</dbReference>
<accession>A0A8H5GT19</accession>
<dbReference type="GO" id="GO:0007131">
    <property type="term" value="P:reciprocal meiotic recombination"/>
    <property type="evidence" value="ECO:0007669"/>
    <property type="project" value="TreeGrafter"/>
</dbReference>
<evidence type="ECO:0000256" key="4">
    <source>
        <dbReference type="SAM" id="MobiDB-lite"/>
    </source>
</evidence>
<dbReference type="GO" id="GO:0016787">
    <property type="term" value="F:hydrolase activity"/>
    <property type="evidence" value="ECO:0007669"/>
    <property type="project" value="UniProtKB-KW"/>
</dbReference>
<feature type="domain" description="Helicase ATP-binding" evidence="5">
    <location>
        <begin position="380"/>
        <end position="549"/>
    </location>
</feature>
<dbReference type="Proteomes" id="UP000559256">
    <property type="component" value="Unassembled WGS sequence"/>
</dbReference>
<dbReference type="GO" id="GO:0005634">
    <property type="term" value="C:nucleus"/>
    <property type="evidence" value="ECO:0007669"/>
    <property type="project" value="TreeGrafter"/>
</dbReference>
<feature type="compositionally biased region" description="Polar residues" evidence="4">
    <location>
        <begin position="171"/>
        <end position="185"/>
    </location>
</feature>
<dbReference type="OrthoDB" id="413460at2759"/>
<dbReference type="SUPFAM" id="SSF52540">
    <property type="entry name" value="P-loop containing nucleoside triphosphate hydrolases"/>
    <property type="match status" value="2"/>
</dbReference>
<dbReference type="Gene3D" id="3.40.50.300">
    <property type="entry name" value="P-loop containing nucleotide triphosphate hydrolases"/>
    <property type="match status" value="1"/>
</dbReference>
<dbReference type="InterPro" id="IPR050496">
    <property type="entry name" value="SNF2_RAD54_helicase_repair"/>
</dbReference>
<gene>
    <name evidence="7" type="ORF">D9758_002095</name>
</gene>
<evidence type="ECO:0000313" key="7">
    <source>
        <dbReference type="EMBL" id="KAF5370698.1"/>
    </source>
</evidence>
<dbReference type="GO" id="GO:0005524">
    <property type="term" value="F:ATP binding"/>
    <property type="evidence" value="ECO:0007669"/>
    <property type="project" value="InterPro"/>
</dbReference>
<keyword evidence="2" id="KW-0378">Hydrolase</keyword>
<evidence type="ECO:0000256" key="1">
    <source>
        <dbReference type="ARBA" id="ARBA00022741"/>
    </source>
</evidence>
<protein>
    <recommendedName>
        <fullName evidence="9">DNA repair and recombination protein RAD54B</fullName>
    </recommendedName>
</protein>
<dbReference type="InterPro" id="IPR014001">
    <property type="entry name" value="Helicase_ATP-bd"/>
</dbReference>
<dbReference type="GO" id="GO:0000724">
    <property type="term" value="P:double-strand break repair via homologous recombination"/>
    <property type="evidence" value="ECO:0007669"/>
    <property type="project" value="TreeGrafter"/>
</dbReference>
<keyword evidence="1" id="KW-0547">Nucleotide-binding</keyword>
<keyword evidence="3" id="KW-0067">ATP-binding</keyword>
<dbReference type="Pfam" id="PF00271">
    <property type="entry name" value="Helicase_C"/>
    <property type="match status" value="1"/>
</dbReference>
<dbReference type="SMART" id="SM00487">
    <property type="entry name" value="DEXDc"/>
    <property type="match status" value="1"/>
</dbReference>
<sequence length="1071" mass="119138">MPAFQPLTLKRKHVSEDSSSTKRINLDMSTAPTGGDHYWMVQWRNPQTKKHTTWEGDAVLVALNDGAKSILCDSDGKQMTSGKLEPKGIFEEGKEAMLGGKHIQFDREISKDEYLSGICFGSSSFTEPALPVKNDSTFRKAFSAPRMNSPLLRPPQPTSSNKPSPLRPINVAQTPEPKQNISEVTGETDRNSYWAANWRKPAGNKKQAPWEGDAFVSKNGNKMTIISEEGKTMGSTTWKGGIIENGLTILAGSKEILLLNEISQQQLPLSVQKTLGLEIVLTEEEQQSSSTISNVPASRYVPPVSMHSNISFAPKKTAAPLHDPAAEGAVVMKAPTKEHIDRHNKKNRAVVPVVLDPILARRMRPHQIEGVKFMYESVMGLRKHEGFGCILADEMGLGKTLQTIALVWTLLKQNPYHGVGPVASKVLVVCPVSLINNWRAEFHKWLGRDRLGVSICDKDMNVVKVFANSPRQNVLIVGYERLRTIVNHINTCGIGLIVCDEGHRLKSSKSKTNKVFQELRTPRRIILSGTPIQNDLGEFHAMVEFCNPGLLDGYGAFRRVYEAPILKSRAPGCTSEELELGEKRSTQLANVAKSFVLRREATILGNFLPPKHEYVVFVTPTTLQLSIFAKILQPDHVDDLVQGSTAESLALITLLTKVSSSPILLKATIDKERAKGNSAASKHRNLYDAAALLPPDAQIDDMGLSGKFCALAKLLNAIKEDTDEKCVLVSHYTSTLNILEAFCEKMNYSYYRLDGQTPAAKRQEYVNVFNKTNQKTSFLFLLSSKAGGIGINLIGASRLCLIDSDWNPSHDLQAMARCHRDGQKKPVYIYRFLTAGTIDGTRFDVVSRRLTDILWRENLPEANYQVGLEQLIDGIAGSKADSFTRKDLRDIFRIHPDTACNTHDLLQCVCDNDSANDPETINEELQRGTFSDDEEKENLKGFVAASQVKTENVIKADREYLRKQKESLVALEEWRHINCLKTNASEEVQDPILQKLLYIRQTSIATDESTDQSKLERLLTAVDIDVIEAMDSLNVRDVPGGTISFLLQKSSSTVEADRKEEDDIDHVRIGR</sequence>
<name>A0A8H5GT19_9AGAR</name>
<feature type="domain" description="Helicase C-terminal" evidence="6">
    <location>
        <begin position="710"/>
        <end position="872"/>
    </location>
</feature>